<feature type="domain" description="FecR protein" evidence="2">
    <location>
        <begin position="126"/>
        <end position="216"/>
    </location>
</feature>
<sequence>MEPLHDDAYAAAADWHNRLDEDDSAQTHAEFDAWLAADSRNKAAFEAVERTWSSLSAARVDARVLKLRREALSATHRLRFFRFAAAAAVVGVAVAIAYAVNPLFKADPTARPATIMGSATEGGAFRTAVGERSNITLSDGSSVVLNTNSRVEIRFTPEQRNVRLLSGQAWFQVAKNPNRPFVVEAGDRRVTALGTAFDVRLGAGDSVRVTLAEGKVSVEPILSPLQRLISAPPVPQLLLAGEALVVSEDAPVEKVKADLAKVQSWRQGQVVFDNDTLATAINEINRYSSTRIELADPALGQLRVSGVFKAGHSESFVETVTGHYPIQVASREDSRILLTAAQ</sequence>
<dbReference type="Gene3D" id="3.55.50.30">
    <property type="match status" value="1"/>
</dbReference>
<evidence type="ECO:0000259" key="2">
    <source>
        <dbReference type="Pfam" id="PF04773"/>
    </source>
</evidence>
<comment type="caution">
    <text evidence="4">The sequence shown here is derived from an EMBL/GenBank/DDBJ whole genome shotgun (WGS) entry which is preliminary data.</text>
</comment>
<name>A0A829YCA4_9GAMM</name>
<keyword evidence="1" id="KW-1133">Transmembrane helix</keyword>
<feature type="domain" description="FecR N-terminal" evidence="3">
    <location>
        <begin position="11"/>
        <end position="50"/>
    </location>
</feature>
<evidence type="ECO:0000313" key="5">
    <source>
        <dbReference type="Proteomes" id="UP000445000"/>
    </source>
</evidence>
<dbReference type="PANTHER" id="PTHR30273:SF2">
    <property type="entry name" value="PROTEIN FECR"/>
    <property type="match status" value="1"/>
</dbReference>
<dbReference type="InterPro" id="IPR012373">
    <property type="entry name" value="Ferrdict_sens_TM"/>
</dbReference>
<dbReference type="PANTHER" id="PTHR30273">
    <property type="entry name" value="PERIPLASMIC SIGNAL SENSOR AND SIGMA FACTOR ACTIVATOR FECR-RELATED"/>
    <property type="match status" value="1"/>
</dbReference>
<keyword evidence="5" id="KW-1185">Reference proteome</keyword>
<dbReference type="AlphaFoldDB" id="A0A829YCA4"/>
<dbReference type="Pfam" id="PF16220">
    <property type="entry name" value="DUF4880"/>
    <property type="match status" value="1"/>
</dbReference>
<accession>A0A829YCA4</accession>
<gene>
    <name evidence="4" type="ORF">GCM10011487_28970</name>
</gene>
<keyword evidence="1" id="KW-0812">Transmembrane</keyword>
<evidence type="ECO:0000256" key="1">
    <source>
        <dbReference type="SAM" id="Phobius"/>
    </source>
</evidence>
<proteinExistence type="predicted"/>
<feature type="transmembrane region" description="Helical" evidence="1">
    <location>
        <begin position="80"/>
        <end position="100"/>
    </location>
</feature>
<dbReference type="InterPro" id="IPR032623">
    <property type="entry name" value="FecR_N"/>
</dbReference>
<dbReference type="EMBL" id="BLJN01000003">
    <property type="protein sequence ID" value="GFE80897.1"/>
    <property type="molecule type" value="Genomic_DNA"/>
</dbReference>
<dbReference type="RefSeq" id="WP_161812620.1">
    <property type="nucleotide sequence ID" value="NZ_BLJN01000003.1"/>
</dbReference>
<dbReference type="GO" id="GO:0016989">
    <property type="term" value="F:sigma factor antagonist activity"/>
    <property type="evidence" value="ECO:0007669"/>
    <property type="project" value="TreeGrafter"/>
</dbReference>
<dbReference type="Pfam" id="PF04773">
    <property type="entry name" value="FecR"/>
    <property type="match status" value="1"/>
</dbReference>
<organism evidence="4 5">
    <name type="scientific">Steroidobacter agaridevorans</name>
    <dbReference type="NCBI Taxonomy" id="2695856"/>
    <lineage>
        <taxon>Bacteria</taxon>
        <taxon>Pseudomonadati</taxon>
        <taxon>Pseudomonadota</taxon>
        <taxon>Gammaproteobacteria</taxon>
        <taxon>Steroidobacterales</taxon>
        <taxon>Steroidobacteraceae</taxon>
        <taxon>Steroidobacter</taxon>
    </lineage>
</organism>
<evidence type="ECO:0000313" key="4">
    <source>
        <dbReference type="EMBL" id="GFE80897.1"/>
    </source>
</evidence>
<dbReference type="Proteomes" id="UP000445000">
    <property type="component" value="Unassembled WGS sequence"/>
</dbReference>
<evidence type="ECO:0000259" key="3">
    <source>
        <dbReference type="Pfam" id="PF16220"/>
    </source>
</evidence>
<reference evidence="5" key="1">
    <citation type="submission" date="2020-01" db="EMBL/GenBank/DDBJ databases">
        <title>'Steroidobacter agaridevorans' sp. nov., agar-degrading bacteria isolated from rhizosphere soils.</title>
        <authorList>
            <person name="Ikenaga M."/>
            <person name="Kataoka M."/>
            <person name="Murouchi A."/>
            <person name="Katsuragi S."/>
            <person name="Sakai M."/>
        </authorList>
    </citation>
    <scope>NUCLEOTIDE SEQUENCE [LARGE SCALE GENOMIC DNA]</scope>
    <source>
        <strain evidence="5">YU21-B</strain>
    </source>
</reference>
<keyword evidence="1" id="KW-0472">Membrane</keyword>
<dbReference type="Gene3D" id="2.60.120.1440">
    <property type="match status" value="1"/>
</dbReference>
<protein>
    <submittedName>
        <fullName evidence="4">Transcriptional regulator</fullName>
    </submittedName>
</protein>
<dbReference type="PIRSF" id="PIRSF018266">
    <property type="entry name" value="FecR"/>
    <property type="match status" value="1"/>
</dbReference>
<dbReference type="InterPro" id="IPR006860">
    <property type="entry name" value="FecR"/>
</dbReference>